<feature type="domain" description="Homeobox" evidence="8">
    <location>
        <begin position="40"/>
        <end position="100"/>
    </location>
</feature>
<dbReference type="InterPro" id="IPR020479">
    <property type="entry name" value="HD_metazoa"/>
</dbReference>
<evidence type="ECO:0000313" key="9">
    <source>
        <dbReference type="EMBL" id="APD15699.1"/>
    </source>
</evidence>
<protein>
    <submittedName>
        <fullName evidence="9">Homeobox hox 2</fullName>
    </submittedName>
</protein>
<feature type="DNA-binding region" description="Homeobox" evidence="5">
    <location>
        <begin position="42"/>
        <end position="101"/>
    </location>
</feature>
<evidence type="ECO:0000256" key="6">
    <source>
        <dbReference type="RuleBase" id="RU000682"/>
    </source>
</evidence>
<dbReference type="SUPFAM" id="SSF46689">
    <property type="entry name" value="Homeodomain-like"/>
    <property type="match status" value="1"/>
</dbReference>
<dbReference type="InterPro" id="IPR001356">
    <property type="entry name" value="HD"/>
</dbReference>
<sequence>MKEKKPLSKPVQPSGDVTSDLDFPQGQVSSTNATEGAGNGGSRRLRTAYSNTQLLELEKEFHFNKYLCRPRRIEIAASLDLTERQVKVWFQNRRMKYKRQSQSQRHRAESAHSPSNAISNVGSPASSEGRSEKSEGDSGTERTMVDSVVDIGSSELMENGDRTYVDRDRIIANGPPPLMMYKVEGSEIKSEQVALETAADIPHSNTDMFASHTKVCHRDSDSSPDGYSESLKSPNSVSSISSQQQPHSTASPLDLSPTHAPTSAGQTSVPSPVTISVSPKCTQVLDMSLSKGNMQDLSLPDVNAQDLSLPEVKLRGMLPEVNSQDISLPSADVQDMSLAIVSQKSDIPPPLTTVISPFDDESSSKAQYTLSTSQRISPEQDRYNLKNNFIVHHSSPQPFSEIVNTQDSQAYFCANGSERNHEFVKEPERSQEFTSGRERNQGYVNGRERNQQFYFPRTVYDPGFRQELPQQHMQSSSYPIYDGQDYTTHFYPNSYGQVPNPRQTFQQGYHPQQDVNCKVPQNVPQAFALQHTNNNTIPDRQPTEAYKHTEFNRNNRNRYRADVAMTTRYSPETLVRINNGSVSDNINTPIPNADFNSRLMHKSLAYPQQNLPTEHFAQNPLYDSNYLSEYHGGRRSIDSCNYHPEHAYSDNGVEIDLGGAQMDTGHNVIERGMAINGMTMDLGSVLTQYYNTHPSEYQMINL</sequence>
<organism evidence="9">
    <name type="scientific">Nucula tumidula</name>
    <dbReference type="NCBI Taxonomy" id="437803"/>
    <lineage>
        <taxon>Eukaryota</taxon>
        <taxon>Metazoa</taxon>
        <taxon>Spiralia</taxon>
        <taxon>Lophotrochozoa</taxon>
        <taxon>Mollusca</taxon>
        <taxon>Bivalvia</taxon>
        <taxon>Protobranchia</taxon>
        <taxon>Nuculida</taxon>
        <taxon>Nuculidae</taxon>
        <taxon>Nucula</taxon>
    </lineage>
</organism>
<dbReference type="PRINTS" id="PR00024">
    <property type="entry name" value="HOMEOBOX"/>
</dbReference>
<keyword evidence="1" id="KW-0217">Developmental protein</keyword>
<dbReference type="PROSITE" id="PS50071">
    <property type="entry name" value="HOMEOBOX_2"/>
    <property type="match status" value="1"/>
</dbReference>
<feature type="region of interest" description="Disordered" evidence="7">
    <location>
        <begin position="95"/>
        <end position="155"/>
    </location>
</feature>
<evidence type="ECO:0000256" key="7">
    <source>
        <dbReference type="SAM" id="MobiDB-lite"/>
    </source>
</evidence>
<proteinExistence type="evidence at transcript level"/>
<evidence type="ECO:0000256" key="5">
    <source>
        <dbReference type="PROSITE-ProRule" id="PRU00108"/>
    </source>
</evidence>
<dbReference type="PANTHER" id="PTHR45664:SF2">
    <property type="entry name" value="HOMEOTIC PROTEIN PROBOSCIPEDIA"/>
    <property type="match status" value="1"/>
</dbReference>
<evidence type="ECO:0000256" key="4">
    <source>
        <dbReference type="ARBA" id="ARBA00023242"/>
    </source>
</evidence>
<reference evidence="9" key="1">
    <citation type="journal article" date="2016" name="BMC Genomics">
        <title>Comparative transcriptomics enlarges the toolkit of known developmental genes in mollusks.</title>
        <authorList>
            <person name="De Oliveira A.L."/>
            <person name="Wollesen T."/>
            <person name="Kristof A."/>
            <person name="Scherholz M."/>
            <person name="Redl E."/>
            <person name="Todt C."/>
            <person name="Bleidorn C."/>
            <person name="Wanninger A."/>
        </authorList>
    </citation>
    <scope>NUCLEOTIDE SEQUENCE</scope>
</reference>
<dbReference type="Gene3D" id="1.10.10.60">
    <property type="entry name" value="Homeodomain-like"/>
    <property type="match status" value="1"/>
</dbReference>
<dbReference type="GO" id="GO:0005634">
    <property type="term" value="C:nucleus"/>
    <property type="evidence" value="ECO:0007669"/>
    <property type="project" value="UniProtKB-SubCell"/>
</dbReference>
<gene>
    <name evidence="9" type="primary">Hox2</name>
</gene>
<keyword evidence="2 5" id="KW-0238">DNA-binding</keyword>
<dbReference type="SMART" id="SM00389">
    <property type="entry name" value="HOX"/>
    <property type="match status" value="1"/>
</dbReference>
<dbReference type="GO" id="GO:0048513">
    <property type="term" value="P:animal organ development"/>
    <property type="evidence" value="ECO:0007669"/>
    <property type="project" value="UniProtKB-ARBA"/>
</dbReference>
<evidence type="ECO:0000256" key="1">
    <source>
        <dbReference type="ARBA" id="ARBA00022473"/>
    </source>
</evidence>
<feature type="region of interest" description="Disordered" evidence="7">
    <location>
        <begin position="1"/>
        <end position="45"/>
    </location>
</feature>
<dbReference type="AlphaFoldDB" id="A0A1J0M5P3"/>
<accession>A0A1J0M5P3</accession>
<dbReference type="GO" id="GO:0000978">
    <property type="term" value="F:RNA polymerase II cis-regulatory region sequence-specific DNA binding"/>
    <property type="evidence" value="ECO:0007669"/>
    <property type="project" value="TreeGrafter"/>
</dbReference>
<feature type="compositionally biased region" description="Basic and acidic residues" evidence="7">
    <location>
        <begin position="129"/>
        <end position="144"/>
    </location>
</feature>
<evidence type="ECO:0000256" key="3">
    <source>
        <dbReference type="ARBA" id="ARBA00023155"/>
    </source>
</evidence>
<dbReference type="InterPro" id="IPR017970">
    <property type="entry name" value="Homeobox_CS"/>
</dbReference>
<dbReference type="GO" id="GO:0000981">
    <property type="term" value="F:DNA-binding transcription factor activity, RNA polymerase II-specific"/>
    <property type="evidence" value="ECO:0007669"/>
    <property type="project" value="InterPro"/>
</dbReference>
<keyword evidence="3 5" id="KW-0371">Homeobox</keyword>
<dbReference type="Pfam" id="PF00046">
    <property type="entry name" value="Homeodomain"/>
    <property type="match status" value="1"/>
</dbReference>
<dbReference type="PROSITE" id="PS00027">
    <property type="entry name" value="HOMEOBOX_1"/>
    <property type="match status" value="1"/>
</dbReference>
<dbReference type="PANTHER" id="PTHR45664">
    <property type="entry name" value="PROTEIN ZERKNUELLT 1-RELATED"/>
    <property type="match status" value="1"/>
</dbReference>
<comment type="subcellular location">
    <subcellularLocation>
        <location evidence="5 6">Nucleus</location>
    </subcellularLocation>
</comment>
<dbReference type="InterPro" id="IPR009057">
    <property type="entry name" value="Homeodomain-like_sf"/>
</dbReference>
<dbReference type="FunFam" id="1.10.10.60:FF:000176">
    <property type="entry name" value="pancreas/duodenum homeobox protein 1"/>
    <property type="match status" value="1"/>
</dbReference>
<reference evidence="9" key="2">
    <citation type="submission" date="2016-06" db="EMBL/GenBank/DDBJ databases">
        <authorList>
            <person name="Kjaerup R.B."/>
            <person name="Dalgaard T.S."/>
            <person name="Juul-Madsen H.R."/>
        </authorList>
    </citation>
    <scope>NUCLEOTIDE SEQUENCE</scope>
</reference>
<feature type="region of interest" description="Disordered" evidence="7">
    <location>
        <begin position="213"/>
        <end position="275"/>
    </location>
</feature>
<evidence type="ECO:0000256" key="2">
    <source>
        <dbReference type="ARBA" id="ARBA00023125"/>
    </source>
</evidence>
<name>A0A1J0M5P3_9BIVA</name>
<feature type="compositionally biased region" description="Polar residues" evidence="7">
    <location>
        <begin position="112"/>
        <end position="128"/>
    </location>
</feature>
<dbReference type="EMBL" id="KX365136">
    <property type="protein sequence ID" value="APD15699.1"/>
    <property type="molecule type" value="mRNA"/>
</dbReference>
<keyword evidence="4 5" id="KW-0539">Nucleus</keyword>
<evidence type="ECO:0000259" key="8">
    <source>
        <dbReference type="PROSITE" id="PS50071"/>
    </source>
</evidence>
<dbReference type="CDD" id="cd00086">
    <property type="entry name" value="homeodomain"/>
    <property type="match status" value="1"/>
</dbReference>
<feature type="compositionally biased region" description="Low complexity" evidence="7">
    <location>
        <begin position="230"/>
        <end position="248"/>
    </location>
</feature>